<dbReference type="GeneID" id="79315589"/>
<proteinExistence type="predicted"/>
<keyword evidence="3" id="KW-1185">Reference proteome</keyword>
<sequence>MSAWEPTMTPDTALALVSDARRRVVVDTILDGSGVTTRQALVRTVVEEETGRPIAHADTGRVQDVHISLYHNHLPKLSRYDVIRHDRDTGEVALSDNADALGEVLGTLTVSLDAIDDFCE</sequence>
<organism evidence="2 3">
    <name type="scientific">Halomarina halobia</name>
    <dbReference type="NCBI Taxonomy" id="3033386"/>
    <lineage>
        <taxon>Archaea</taxon>
        <taxon>Methanobacteriati</taxon>
        <taxon>Methanobacteriota</taxon>
        <taxon>Stenosarchaea group</taxon>
        <taxon>Halobacteria</taxon>
        <taxon>Halobacteriales</taxon>
        <taxon>Natronomonadaceae</taxon>
        <taxon>Halomarina</taxon>
    </lineage>
</organism>
<protein>
    <recommendedName>
        <fullName evidence="1">DUF7344 domain-containing protein</fullName>
    </recommendedName>
</protein>
<evidence type="ECO:0000313" key="3">
    <source>
        <dbReference type="Proteomes" id="UP001596547"/>
    </source>
</evidence>
<evidence type="ECO:0000259" key="1">
    <source>
        <dbReference type="Pfam" id="PF24035"/>
    </source>
</evidence>
<dbReference type="EMBL" id="JBHTBF010000002">
    <property type="protein sequence ID" value="MFC7317730.1"/>
    <property type="molecule type" value="Genomic_DNA"/>
</dbReference>
<feature type="domain" description="DUF7344" evidence="1">
    <location>
        <begin position="16"/>
        <end position="92"/>
    </location>
</feature>
<accession>A0ABD6ABD9</accession>
<dbReference type="Proteomes" id="UP001596547">
    <property type="component" value="Unassembled WGS sequence"/>
</dbReference>
<reference evidence="2 3" key="1">
    <citation type="journal article" date="2019" name="Int. J. Syst. Evol. Microbiol.">
        <title>The Global Catalogue of Microorganisms (GCM) 10K type strain sequencing project: providing services to taxonomists for standard genome sequencing and annotation.</title>
        <authorList>
            <consortium name="The Broad Institute Genomics Platform"/>
            <consortium name="The Broad Institute Genome Sequencing Center for Infectious Disease"/>
            <person name="Wu L."/>
            <person name="Ma J."/>
        </authorList>
    </citation>
    <scope>NUCLEOTIDE SEQUENCE [LARGE SCALE GENOMIC DNA]</scope>
    <source>
        <strain evidence="2 3">PSR21</strain>
    </source>
</reference>
<evidence type="ECO:0000313" key="2">
    <source>
        <dbReference type="EMBL" id="MFC7317730.1"/>
    </source>
</evidence>
<dbReference type="AlphaFoldDB" id="A0ABD6ABD9"/>
<dbReference type="RefSeq" id="WP_276303028.1">
    <property type="nucleotide sequence ID" value="NZ_CP119992.1"/>
</dbReference>
<name>A0ABD6ABD9_9EURY</name>
<dbReference type="InterPro" id="IPR055768">
    <property type="entry name" value="DUF7344"/>
</dbReference>
<gene>
    <name evidence="2" type="ORF">ACFQPE_13165</name>
</gene>
<dbReference type="Pfam" id="PF24035">
    <property type="entry name" value="DUF7344"/>
    <property type="match status" value="1"/>
</dbReference>
<comment type="caution">
    <text evidence="2">The sequence shown here is derived from an EMBL/GenBank/DDBJ whole genome shotgun (WGS) entry which is preliminary data.</text>
</comment>